<feature type="compositionally biased region" description="Acidic residues" evidence="1">
    <location>
        <begin position="823"/>
        <end position="834"/>
    </location>
</feature>
<feature type="compositionally biased region" description="Low complexity" evidence="1">
    <location>
        <begin position="327"/>
        <end position="350"/>
    </location>
</feature>
<feature type="region of interest" description="Disordered" evidence="1">
    <location>
        <begin position="303"/>
        <end position="420"/>
    </location>
</feature>
<feature type="region of interest" description="Disordered" evidence="1">
    <location>
        <begin position="444"/>
        <end position="489"/>
    </location>
</feature>
<dbReference type="EMBL" id="CAUWAG010000010">
    <property type="protein sequence ID" value="CAJ2508194.1"/>
    <property type="molecule type" value="Genomic_DNA"/>
</dbReference>
<accession>A0AAI8VNK9</accession>
<evidence type="ECO:0000256" key="1">
    <source>
        <dbReference type="SAM" id="MobiDB-lite"/>
    </source>
</evidence>
<feature type="region of interest" description="Disordered" evidence="1">
    <location>
        <begin position="604"/>
        <end position="636"/>
    </location>
</feature>
<gene>
    <name evidence="2" type="ORF">KHLLAP_LOCUS8662</name>
</gene>
<feature type="region of interest" description="Disordered" evidence="1">
    <location>
        <begin position="1"/>
        <end position="195"/>
    </location>
</feature>
<feature type="compositionally biased region" description="Low complexity" evidence="1">
    <location>
        <begin position="76"/>
        <end position="86"/>
    </location>
</feature>
<sequence>MTHLRNHNTEYGRSHASSSSKNGSVDGGSGGGVISRVLGSLRQPKPPKPSKSSKPSSTTIITNSSTSTQSRERPAAARAPVAAGRETWIDEFPITHHPDRPQQNKQLRPELTEDQYLERLQQLHDRSKGKYKDVKNRKDDKDSEEKANAMKRPGAITGGRSGAGASAGGSHNSARRSNNKDDGNGNGGTQQRHRYPTLETGDIVTKFSYPRRSPEFTRTKWPRDDNANLMLTPAVAAYGSDSENDRKNKGDMSPSTMTIEIGFSPPFEENGLNNDLLLLPAPTYDKPLPGPAPISVPELKALATAPRKEDKSARIKGGNKHGGQGHQGAVLAASASAAATAPRASSALSSHNDPQDTTRDKTKGHHHHRRASSLPGRRKFPGNDDHPTGAREDRHERTAKMTTGTRAASTSRSRSRDMSMTSLYVDTATHPNYRSVDHDRALPGLTQSFSSESDQYSPVTPTSASTITPHSNPNPSSKKSAPAPTTTRRCPMMICGNTLTTAADITQNLCAECRGDYQPRQSTFLSDYDDDYARHLEYEREHDEFDLEKLRAKLDPDPYPDTDTDLQPIIEEAEYRTFVTVDNGRDRGRNGAGAITRKNTLRITEINRPPAHTHYQSNHSTKHNPHNCNTSNRINPHNLQSKVAASRAEFKLLPAPPGRSKHNTPQTQHPRRHRSGSGRGKNVVFPKHHPRSPAKATTSNSNNTNTNSHSHGHISYQLAGWKPPEARRLQQSPGPLMLLEAKTFNPANPGKRTSSSARALPRVSPGSQSRFSESTGTPSTAARSSGRSSGRRSSSLYRTVPRSLKVARPAVTPYNSFNREAEMSDLDEGDEEDDPDDIYREIDSLINCYLDLSDEEDEVKRNDEESEVKKAAAIASHFDEDPEELEMLRMGFF</sequence>
<evidence type="ECO:0000313" key="3">
    <source>
        <dbReference type="Proteomes" id="UP001295740"/>
    </source>
</evidence>
<feature type="compositionally biased region" description="Low complexity" evidence="1">
    <location>
        <begin position="783"/>
        <end position="795"/>
    </location>
</feature>
<feature type="compositionally biased region" description="Low complexity" evidence="1">
    <location>
        <begin position="697"/>
        <end position="709"/>
    </location>
</feature>
<feature type="compositionally biased region" description="Polar residues" evidence="1">
    <location>
        <begin position="765"/>
        <end position="782"/>
    </location>
</feature>
<feature type="compositionally biased region" description="Basic and acidic residues" evidence="1">
    <location>
        <begin position="93"/>
        <end position="111"/>
    </location>
</feature>
<name>A0AAI8VNK9_9PEZI</name>
<feature type="region of interest" description="Disordered" evidence="1">
    <location>
        <begin position="743"/>
        <end position="801"/>
    </location>
</feature>
<feature type="region of interest" description="Disordered" evidence="1">
    <location>
        <begin position="653"/>
        <end position="714"/>
    </location>
</feature>
<proteinExistence type="predicted"/>
<evidence type="ECO:0000313" key="2">
    <source>
        <dbReference type="EMBL" id="CAJ2508194.1"/>
    </source>
</evidence>
<feature type="compositionally biased region" description="Low complexity" evidence="1">
    <location>
        <begin position="50"/>
        <end position="69"/>
    </location>
</feature>
<feature type="region of interest" description="Disordered" evidence="1">
    <location>
        <begin position="815"/>
        <end position="834"/>
    </location>
</feature>
<feature type="compositionally biased region" description="Basic residues" evidence="1">
    <location>
        <begin position="362"/>
        <end position="380"/>
    </location>
</feature>
<dbReference type="Proteomes" id="UP001295740">
    <property type="component" value="Unassembled WGS sequence"/>
</dbReference>
<feature type="compositionally biased region" description="Gly residues" evidence="1">
    <location>
        <begin position="156"/>
        <end position="167"/>
    </location>
</feature>
<feature type="compositionally biased region" description="Low complexity" evidence="1">
    <location>
        <begin position="468"/>
        <end position="487"/>
    </location>
</feature>
<feature type="compositionally biased region" description="Polar residues" evidence="1">
    <location>
        <begin position="445"/>
        <end position="467"/>
    </location>
</feature>
<feature type="compositionally biased region" description="Basic and acidic residues" evidence="1">
    <location>
        <begin position="381"/>
        <end position="399"/>
    </location>
</feature>
<reference evidence="2" key="1">
    <citation type="submission" date="2023-10" db="EMBL/GenBank/DDBJ databases">
        <authorList>
            <person name="Hackl T."/>
        </authorList>
    </citation>
    <scope>NUCLEOTIDE SEQUENCE</scope>
</reference>
<organism evidence="2 3">
    <name type="scientific">Anthostomella pinea</name>
    <dbReference type="NCBI Taxonomy" id="933095"/>
    <lineage>
        <taxon>Eukaryota</taxon>
        <taxon>Fungi</taxon>
        <taxon>Dikarya</taxon>
        <taxon>Ascomycota</taxon>
        <taxon>Pezizomycotina</taxon>
        <taxon>Sordariomycetes</taxon>
        <taxon>Xylariomycetidae</taxon>
        <taxon>Xylariales</taxon>
        <taxon>Xylariaceae</taxon>
        <taxon>Anthostomella</taxon>
    </lineage>
</organism>
<feature type="compositionally biased region" description="Polar residues" evidence="1">
    <location>
        <begin position="626"/>
        <end position="636"/>
    </location>
</feature>
<comment type="caution">
    <text evidence="2">The sequence shown here is derived from an EMBL/GenBank/DDBJ whole genome shotgun (WGS) entry which is preliminary data.</text>
</comment>
<feature type="compositionally biased region" description="Low complexity" evidence="1">
    <location>
        <begin position="401"/>
        <end position="420"/>
    </location>
</feature>
<dbReference type="AlphaFoldDB" id="A0AAI8VNK9"/>
<keyword evidence="3" id="KW-1185">Reference proteome</keyword>
<feature type="compositionally biased region" description="Basic and acidic residues" evidence="1">
    <location>
        <begin position="121"/>
        <end position="148"/>
    </location>
</feature>
<protein>
    <submittedName>
        <fullName evidence="2">Uu.00g093800.m01.CDS01</fullName>
    </submittedName>
</protein>